<dbReference type="RefSeq" id="WP_012396900.1">
    <property type="nucleotide sequence ID" value="NZ_BQLC01000092.1"/>
</dbReference>
<organism evidence="2 3">
    <name type="scientific">Mycobacterium marinum</name>
    <dbReference type="NCBI Taxonomy" id="1781"/>
    <lineage>
        <taxon>Bacteria</taxon>
        <taxon>Bacillati</taxon>
        <taxon>Actinomycetota</taxon>
        <taxon>Actinomycetes</taxon>
        <taxon>Mycobacteriales</taxon>
        <taxon>Mycobacteriaceae</taxon>
        <taxon>Mycobacterium</taxon>
        <taxon>Mycobacterium ulcerans group</taxon>
    </lineage>
</organism>
<dbReference type="AlphaFoldDB" id="A0A3E2MRX5"/>
<feature type="transmembrane region" description="Helical" evidence="1">
    <location>
        <begin position="80"/>
        <end position="100"/>
    </location>
</feature>
<protein>
    <recommendedName>
        <fullName evidence="4">Secreted protein</fullName>
    </recommendedName>
</protein>
<gene>
    <name evidence="2" type="ORF">DAVIS_04052</name>
</gene>
<name>A0A3E2MRX5_MYCMR</name>
<accession>A0A3E2MRX5</accession>
<comment type="caution">
    <text evidence="2">The sequence shown here is derived from an EMBL/GenBank/DDBJ whole genome shotgun (WGS) entry which is preliminary data.</text>
</comment>
<feature type="transmembrane region" description="Helical" evidence="1">
    <location>
        <begin position="36"/>
        <end position="60"/>
    </location>
</feature>
<proteinExistence type="predicted"/>
<keyword evidence="1" id="KW-0812">Transmembrane</keyword>
<evidence type="ECO:0000256" key="1">
    <source>
        <dbReference type="SAM" id="Phobius"/>
    </source>
</evidence>
<evidence type="ECO:0000313" key="2">
    <source>
        <dbReference type="EMBL" id="RFZ36326.1"/>
    </source>
</evidence>
<keyword evidence="1" id="KW-1133">Transmembrane helix</keyword>
<sequence length="105" mass="10633" precursor="true">MPVLRSWVSSSRVQSRARYSRGVVAQVLGKLRFAPLLVAITIVVALPVPAASAQAGGMAAHESVTVGASGDGGGDSGEDLPAWPFAVGVVAAVGAAALWATRRRP</sequence>
<dbReference type="EMBL" id="PEDF01000150">
    <property type="protein sequence ID" value="RFZ36326.1"/>
    <property type="molecule type" value="Genomic_DNA"/>
</dbReference>
<keyword evidence="1" id="KW-0472">Membrane</keyword>
<dbReference type="Proteomes" id="UP000257451">
    <property type="component" value="Unassembled WGS sequence"/>
</dbReference>
<evidence type="ECO:0000313" key="3">
    <source>
        <dbReference type="Proteomes" id="UP000257451"/>
    </source>
</evidence>
<evidence type="ECO:0008006" key="4">
    <source>
        <dbReference type="Google" id="ProtNLM"/>
    </source>
</evidence>
<reference evidence="2 3" key="1">
    <citation type="journal article" date="2018" name="Sci. Rep.">
        <title>Extensive genomic diversity among Mycobacterium marinum strains revealed by whole genome sequencing.</title>
        <authorList>
            <person name="Das S."/>
            <person name="Pettersson B.M."/>
            <person name="Behra P.R."/>
            <person name="Mallick A."/>
            <person name="Cheramie M."/>
            <person name="Ramesh M."/>
            <person name="Shirreff L."/>
            <person name="DuCote T."/>
            <person name="Dasgupta S."/>
            <person name="Ennis D.G."/>
            <person name="Kirsebom L.A."/>
        </authorList>
    </citation>
    <scope>NUCLEOTIDE SEQUENCE [LARGE SCALE GENOMIC DNA]</scope>
    <source>
        <strain evidence="2 3">Davis1</strain>
    </source>
</reference>